<dbReference type="InterPro" id="IPR008964">
    <property type="entry name" value="Invasin/intimin_cell_adhesion"/>
</dbReference>
<dbReference type="PROSITE" id="PS51272">
    <property type="entry name" value="SLH"/>
    <property type="match status" value="1"/>
</dbReference>
<dbReference type="Proteomes" id="UP001344888">
    <property type="component" value="Unassembled WGS sequence"/>
</dbReference>
<evidence type="ECO:0000259" key="2">
    <source>
        <dbReference type="PROSITE" id="PS51272"/>
    </source>
</evidence>
<dbReference type="InterPro" id="IPR013783">
    <property type="entry name" value="Ig-like_fold"/>
</dbReference>
<dbReference type="Gene3D" id="2.60.40.10">
    <property type="entry name" value="Immunoglobulins"/>
    <property type="match status" value="1"/>
</dbReference>
<keyword evidence="4" id="KW-1185">Reference proteome</keyword>
<protein>
    <submittedName>
        <fullName evidence="3">S-layer homology domain-containing protein</fullName>
    </submittedName>
</protein>
<feature type="domain" description="SLH" evidence="2">
    <location>
        <begin position="29"/>
        <end position="92"/>
    </location>
</feature>
<dbReference type="Pfam" id="PF00395">
    <property type="entry name" value="SLH"/>
    <property type="match status" value="1"/>
</dbReference>
<proteinExistence type="predicted"/>
<evidence type="ECO:0000313" key="3">
    <source>
        <dbReference type="EMBL" id="MEC1177737.1"/>
    </source>
</evidence>
<gene>
    <name evidence="3" type="ORF">P9B03_04510</name>
</gene>
<name>A0AAW9NJ27_9BACL</name>
<evidence type="ECO:0000313" key="4">
    <source>
        <dbReference type="Proteomes" id="UP001344888"/>
    </source>
</evidence>
<dbReference type="SUPFAM" id="SSF49373">
    <property type="entry name" value="Invasin/intimin cell-adhesion fragments"/>
    <property type="match status" value="1"/>
</dbReference>
<feature type="signal peptide" evidence="1">
    <location>
        <begin position="1"/>
        <end position="31"/>
    </location>
</feature>
<dbReference type="InterPro" id="IPR001119">
    <property type="entry name" value="SLH_dom"/>
</dbReference>
<dbReference type="EMBL" id="JARSFG010000006">
    <property type="protein sequence ID" value="MEC1177737.1"/>
    <property type="molecule type" value="Genomic_DNA"/>
</dbReference>
<feature type="chain" id="PRO_5043779505" evidence="1">
    <location>
        <begin position="32"/>
        <end position="848"/>
    </location>
</feature>
<keyword evidence="1" id="KW-0732">Signal</keyword>
<reference evidence="3 4" key="1">
    <citation type="submission" date="2023-03" db="EMBL/GenBank/DDBJ databases">
        <title>Bacillus Genome Sequencing.</title>
        <authorList>
            <person name="Dunlap C."/>
        </authorList>
    </citation>
    <scope>NUCLEOTIDE SEQUENCE [LARGE SCALE GENOMIC DNA]</scope>
    <source>
        <strain evidence="3 4">B-59205</strain>
    </source>
</reference>
<organism evidence="3 4">
    <name type="scientific">Metasolibacillus meyeri</name>
    <dbReference type="NCBI Taxonomy" id="1071052"/>
    <lineage>
        <taxon>Bacteria</taxon>
        <taxon>Bacillati</taxon>
        <taxon>Bacillota</taxon>
        <taxon>Bacilli</taxon>
        <taxon>Bacillales</taxon>
        <taxon>Caryophanaceae</taxon>
        <taxon>Metasolibacillus</taxon>
    </lineage>
</organism>
<sequence>MANQPKKYKKFVATAATATLVASAIVPVASAANLSDISGNTHEEAINALVDAGVINGYPDGTFQPNKALTRSDVVKLLGKYLETEGYEPASDWKTRPAFADLKTTSNEELLKYASVVKEAGVFVGSHGNLLPGDLITRENMALTLVRLVNTLEGVSLEEFVAGQDFNGDVKDLNQAKAEARSAISVLDFYDITNPAVANFNPKGNTTRGQFATFLYKTANTDFSKVPTDESSEVVPEKVELLERSVQGNFGQNVTLKVKVTTKAGESAANIPVTFAINPGADELLQEQIKDEVLTDAEGVATYTYTRYDNKNQNFSDSVVAYASAETGKRTSGTVYWGSSLKIADVTEKAELPNGEQKVYKVTGAPNTTYFVTFKENLAVTPDKAVRGARVLGLVGYDGTESGNPATLNKVSVSNLYEYTTGGHVVGLITTDRNGVANLVVSGDDAKFTPVVYAGDTTKRVKYSATALQATASTVEFTAEAIYDLAIEAVGKQQAATRRDNQETGGRDYTVTLKGKDGKALANQNVRIGFSKATGTSEPSKIEVYKAGKALNDAPLTKSTTGDTTFVNVTTDKDGKATFTVTGLNNDYATPVAYIGTGALSTARVQKAAEIVYFHEVELHEYTSVLLAKDGDTETERVGQGQTAKFVYQLSDQNGKPRAYRVGQTVQPTEVTFTVRAGASAVTVTAGNVQKTIPAYGYEVVTHTVAGHSVEIDVVSAGVSDVTVTATATAQGLSGLPTVTKTIKFVSGAATPAFTVEANVVNGVTTTVDSVTLTFTEAVTTNEILVTNFAGGQTSTSATSDNKVLNVYFYGTKLTAAPNNTFSVSYKGKTYNFVYNTANGAITLASVN</sequence>
<evidence type="ECO:0000256" key="1">
    <source>
        <dbReference type="SAM" id="SignalP"/>
    </source>
</evidence>
<comment type="caution">
    <text evidence="3">The sequence shown here is derived from an EMBL/GenBank/DDBJ whole genome shotgun (WGS) entry which is preliminary data.</text>
</comment>
<dbReference type="AlphaFoldDB" id="A0AAW9NJ27"/>
<accession>A0AAW9NJ27</accession>
<dbReference type="RefSeq" id="WP_326122187.1">
    <property type="nucleotide sequence ID" value="NZ_JARSFG010000006.1"/>
</dbReference>